<name>A0A6B2QW47_ACIBA</name>
<reference evidence="1" key="1">
    <citation type="submission" date="2020-02" db="EMBL/GenBank/DDBJ databases">
        <title>Whole genome shot-gun sequencing of clinical Carbapenem resistant A. baumannii.</title>
        <authorList>
            <person name="Veeraraghavan B."/>
            <person name="Mathur P."/>
            <person name="Vijayakumar S."/>
            <person name="Vasudevan K."/>
            <person name="Lincy M."/>
            <person name="Kirubananthan A."/>
        </authorList>
    </citation>
    <scope>NUCLEOTIDE SEQUENCE</scope>
    <source>
        <strain evidence="1">BP723</strain>
    </source>
</reference>
<comment type="caution">
    <text evidence="1">The sequence shown here is derived from an EMBL/GenBank/DDBJ whole genome shotgun (WGS) entry which is preliminary data.</text>
</comment>
<dbReference type="AlphaFoldDB" id="A0A6B2QW47"/>
<sequence length="62" mass="6697">MTMNPREAEAVIECEKIKGKAAIAVAILNHACSGTSGFNGISDETKEDLIKFITDVQKTLDE</sequence>
<dbReference type="EMBL" id="JAAGSD010000049">
    <property type="protein sequence ID" value="NDY31805.1"/>
    <property type="molecule type" value="Genomic_DNA"/>
</dbReference>
<evidence type="ECO:0000313" key="1">
    <source>
        <dbReference type="EMBL" id="NDY31805.1"/>
    </source>
</evidence>
<protein>
    <submittedName>
        <fullName evidence="1">Uncharacterized protein</fullName>
    </submittedName>
</protein>
<proteinExistence type="predicted"/>
<gene>
    <name evidence="1" type="ORF">G3N04_17770</name>
</gene>
<accession>A0A6B2QW47</accession>
<organism evidence="1">
    <name type="scientific">Acinetobacter baumannii</name>
    <dbReference type="NCBI Taxonomy" id="470"/>
    <lineage>
        <taxon>Bacteria</taxon>
        <taxon>Pseudomonadati</taxon>
        <taxon>Pseudomonadota</taxon>
        <taxon>Gammaproteobacteria</taxon>
        <taxon>Moraxellales</taxon>
        <taxon>Moraxellaceae</taxon>
        <taxon>Acinetobacter</taxon>
        <taxon>Acinetobacter calcoaceticus/baumannii complex</taxon>
    </lineage>
</organism>
<dbReference type="RefSeq" id="WP_004743785.1">
    <property type="nucleotide sequence ID" value="NZ_CAJHFO010000022.1"/>
</dbReference>